<feature type="domain" description="Vitellogenin" evidence="9">
    <location>
        <begin position="24"/>
        <end position="565"/>
    </location>
</feature>
<dbReference type="InterPro" id="IPR015816">
    <property type="entry name" value="Vitellinogen_b-sht_N"/>
</dbReference>
<dbReference type="PANTHER" id="PTHR23345">
    <property type="entry name" value="VITELLOGENIN-RELATED"/>
    <property type="match status" value="1"/>
</dbReference>
<feature type="compositionally biased region" description="Polar residues" evidence="7">
    <location>
        <begin position="333"/>
        <end position="347"/>
    </location>
</feature>
<dbReference type="PANTHER" id="PTHR23345:SF15">
    <property type="entry name" value="VITELLOGENIN 1-RELATED"/>
    <property type="match status" value="1"/>
</dbReference>
<evidence type="ECO:0000256" key="2">
    <source>
        <dbReference type="ARBA" id="ARBA00022761"/>
    </source>
</evidence>
<dbReference type="InterPro" id="IPR050733">
    <property type="entry name" value="Vitellogenin/Apolipophorin"/>
</dbReference>
<keyword evidence="4" id="KW-0325">Glycoprotein</keyword>
<evidence type="ECO:0000256" key="3">
    <source>
        <dbReference type="ARBA" id="ARBA00023157"/>
    </source>
</evidence>
<organism evidence="10 11">
    <name type="scientific">Aplysia californica</name>
    <name type="common">California sea hare</name>
    <dbReference type="NCBI Taxonomy" id="6500"/>
    <lineage>
        <taxon>Eukaryota</taxon>
        <taxon>Metazoa</taxon>
        <taxon>Spiralia</taxon>
        <taxon>Lophotrochozoa</taxon>
        <taxon>Mollusca</taxon>
        <taxon>Gastropoda</taxon>
        <taxon>Heterobranchia</taxon>
        <taxon>Euthyneura</taxon>
        <taxon>Tectipleura</taxon>
        <taxon>Aplysiida</taxon>
        <taxon>Aplysioidea</taxon>
        <taxon>Aplysiidae</taxon>
        <taxon>Aplysia</taxon>
    </lineage>
</organism>
<keyword evidence="6" id="KW-0175">Coiled coil</keyword>
<evidence type="ECO:0000256" key="7">
    <source>
        <dbReference type="SAM" id="MobiDB-lite"/>
    </source>
</evidence>
<feature type="region of interest" description="Disordered" evidence="7">
    <location>
        <begin position="306"/>
        <end position="347"/>
    </location>
</feature>
<dbReference type="InterPro" id="IPR001747">
    <property type="entry name" value="Vitellogenin_N"/>
</dbReference>
<dbReference type="Gene3D" id="2.30.230.10">
    <property type="entry name" value="Lipovitellin, beta-sheet shell regions, chain A"/>
    <property type="match status" value="1"/>
</dbReference>
<reference evidence="11" key="1">
    <citation type="submission" date="2025-08" db="UniProtKB">
        <authorList>
            <consortium name="RefSeq"/>
        </authorList>
    </citation>
    <scope>IDENTIFICATION</scope>
</reference>
<evidence type="ECO:0000256" key="5">
    <source>
        <dbReference type="PROSITE-ProRule" id="PRU00557"/>
    </source>
</evidence>
<evidence type="ECO:0000313" key="10">
    <source>
        <dbReference type="Proteomes" id="UP000694888"/>
    </source>
</evidence>
<feature type="non-terminal residue" evidence="11">
    <location>
        <position position="565"/>
    </location>
</feature>
<proteinExistence type="predicted"/>
<dbReference type="SUPFAM" id="SSF48431">
    <property type="entry name" value="Lipovitellin-phosvitin complex, superhelical domain"/>
    <property type="match status" value="1"/>
</dbReference>
<comment type="caution">
    <text evidence="5">Lacks conserved residue(s) required for the propagation of feature annotation.</text>
</comment>
<dbReference type="InterPro" id="IPR015819">
    <property type="entry name" value="Lipid_transp_b-sht_shell"/>
</dbReference>
<gene>
    <name evidence="11" type="primary">LOC101858149</name>
</gene>
<dbReference type="InterPro" id="IPR011030">
    <property type="entry name" value="Lipovitellin_superhlx_dom"/>
</dbReference>
<dbReference type="SUPFAM" id="SSF56968">
    <property type="entry name" value="Lipovitellin-phosvitin complex, beta-sheet shell regions"/>
    <property type="match status" value="1"/>
</dbReference>
<dbReference type="GeneID" id="101858149"/>
<name>A0ABM1A2X7_APLCA</name>
<dbReference type="Pfam" id="PF01347">
    <property type="entry name" value="Vitellogenin_N"/>
    <property type="match status" value="1"/>
</dbReference>
<feature type="chain" id="PRO_5047476921" evidence="8">
    <location>
        <begin position="16"/>
        <end position="565"/>
    </location>
</feature>
<evidence type="ECO:0000256" key="6">
    <source>
        <dbReference type="SAM" id="Coils"/>
    </source>
</evidence>
<dbReference type="RefSeq" id="XP_012939758.1">
    <property type="nucleotide sequence ID" value="XM_013084304.1"/>
</dbReference>
<keyword evidence="1 8" id="KW-0732">Signal</keyword>
<evidence type="ECO:0000259" key="9">
    <source>
        <dbReference type="PROSITE" id="PS51211"/>
    </source>
</evidence>
<dbReference type="Gene3D" id="1.25.10.20">
    <property type="entry name" value="Vitellinogen, superhelical"/>
    <property type="match status" value="1"/>
</dbReference>
<feature type="coiled-coil region" evidence="6">
    <location>
        <begin position="502"/>
        <end position="529"/>
    </location>
</feature>
<protein>
    <submittedName>
        <fullName evidence="11">Vitellogenin-4</fullName>
    </submittedName>
</protein>
<dbReference type="Proteomes" id="UP000694888">
    <property type="component" value="Unplaced"/>
</dbReference>
<accession>A0ABM1A2X7</accession>
<evidence type="ECO:0000256" key="1">
    <source>
        <dbReference type="ARBA" id="ARBA00022729"/>
    </source>
</evidence>
<dbReference type="PROSITE" id="PS51211">
    <property type="entry name" value="VITELLOGENIN"/>
    <property type="match status" value="1"/>
</dbReference>
<keyword evidence="2" id="KW-0758">Storage protein</keyword>
<dbReference type="SMART" id="SM00638">
    <property type="entry name" value="LPD_N"/>
    <property type="match status" value="1"/>
</dbReference>
<feature type="signal peptide" evidence="8">
    <location>
        <begin position="1"/>
        <end position="15"/>
    </location>
</feature>
<sequence length="565" mass="64226">MRSLLLAFLVGLAVASNVIEEQAFRPRVQYLYKYESQIQTSLNPGSRQNSGYKLSTSARVQFITASRVRVELKDIILYKIDQPVIQIEPDVHTLPSDFLKEFVGPDARTVIQYLQIPFSFTYDNGHVMDIALDDRETSWSANTKRAFASLFEVNLQKRLLLEDSVQPAKIKYPPHTSLYTVLEQSPTGDCATQYAVQPISSEGRIFVGKVRDFGRCIAQPGYFKSPFDGYLVHNYLKDQPLSRNAIIDYSIKGNKDKFIIMSAISEERIVFSPYTQPQENGELRTSVNQTLVLESSVMISETTEIPEVTPGKHKRSDLYMTMPSKPVDPQDPFQPSKQEPKQISNKADVYSSQKIVTQLRMVAQNTEDLTSQEALVQLRVVTEMLRTSPQPILKEVYNQLKLAKNEPEYSIDLLAAQILFNALPHVGTEAAANQILDICTQDIKMADNCTMALNVLVLTVTPTPQIINKVINLMNREKQPEQLKQVLSLSLGSLGFKLSVERLRALEKLDKAEEMLKDLLRDNQKYIRDQVQEWKEAAENRRKIVNNIFNQVGHIIVEELKKLIE</sequence>
<evidence type="ECO:0000256" key="4">
    <source>
        <dbReference type="ARBA" id="ARBA00023180"/>
    </source>
</evidence>
<keyword evidence="3 5" id="KW-1015">Disulfide bond</keyword>
<evidence type="ECO:0000313" key="11">
    <source>
        <dbReference type="RefSeq" id="XP_012939758.1"/>
    </source>
</evidence>
<feature type="disulfide bond" evidence="5">
    <location>
        <begin position="190"/>
        <end position="216"/>
    </location>
</feature>
<keyword evidence="10" id="KW-1185">Reference proteome</keyword>
<evidence type="ECO:0000256" key="8">
    <source>
        <dbReference type="SAM" id="SignalP"/>
    </source>
</evidence>